<dbReference type="SUPFAM" id="SSF81383">
    <property type="entry name" value="F-box domain"/>
    <property type="match status" value="1"/>
</dbReference>
<evidence type="ECO:0000313" key="2">
    <source>
        <dbReference type="EnsemblPlants" id="HORVU.MOREX.r3.3HG0251810.1"/>
    </source>
</evidence>
<evidence type="ECO:0000313" key="3">
    <source>
        <dbReference type="Proteomes" id="UP000011116"/>
    </source>
</evidence>
<dbReference type="Pfam" id="PF00646">
    <property type="entry name" value="F-box"/>
    <property type="match status" value="1"/>
</dbReference>
<reference evidence="2" key="2">
    <citation type="submission" date="2020-10" db="EMBL/GenBank/DDBJ databases">
        <authorList>
            <person name="Scholz U."/>
            <person name="Mascher M."/>
            <person name="Fiebig A."/>
        </authorList>
    </citation>
    <scope>NUCLEOTIDE SEQUENCE [LARGE SCALE GENOMIC DNA]</scope>
    <source>
        <strain evidence="2">cv. Morex</strain>
    </source>
</reference>
<feature type="domain" description="F-box" evidence="1">
    <location>
        <begin position="26"/>
        <end position="70"/>
    </location>
</feature>
<sequence>MTRHTVCKRTSSNHIHGKPITNGISKFKLEDLPQDVLCTIVSKLPPKEVSRASVLSSSWRHICATCWYKLCFTIPARYPHRIFERKEYCQRMQEFINNVNAVVRNCHGKLVEEFNIKFQFDSMFVDHLNDWVNFAVSAQIRKIAFYLYPANRLLGDPGHYKFPFHLLDSESV</sequence>
<proteinExistence type="predicted"/>
<protein>
    <recommendedName>
        <fullName evidence="1">F-box domain-containing protein</fullName>
    </recommendedName>
</protein>
<evidence type="ECO:0000259" key="1">
    <source>
        <dbReference type="PROSITE" id="PS50181"/>
    </source>
</evidence>
<dbReference type="PROSITE" id="PS50181">
    <property type="entry name" value="FBOX"/>
    <property type="match status" value="1"/>
</dbReference>
<dbReference type="Proteomes" id="UP000011116">
    <property type="component" value="Chromosome 3H"/>
</dbReference>
<dbReference type="EnsemblPlants" id="HORVU.MOREX.r3.3HG0251810.1">
    <property type="protein sequence ID" value="HORVU.MOREX.r3.3HG0251810.1"/>
    <property type="gene ID" value="HORVU.MOREX.r3.3HG0251810"/>
</dbReference>
<dbReference type="Gene3D" id="1.20.1280.50">
    <property type="match status" value="1"/>
</dbReference>
<dbReference type="Gramene" id="HORVU.MOREX.r2.3HG0209000.1">
    <property type="protein sequence ID" value="HORVU.MOREX.r2.3HG0209000.1"/>
    <property type="gene ID" value="HORVU.MOREX.r2.3HG0209000"/>
</dbReference>
<dbReference type="SMART" id="SM00256">
    <property type="entry name" value="FBOX"/>
    <property type="match status" value="1"/>
</dbReference>
<organism evidence="2 3">
    <name type="scientific">Hordeum vulgare subsp. vulgare</name>
    <name type="common">Domesticated barley</name>
    <dbReference type="NCBI Taxonomy" id="112509"/>
    <lineage>
        <taxon>Eukaryota</taxon>
        <taxon>Viridiplantae</taxon>
        <taxon>Streptophyta</taxon>
        <taxon>Embryophyta</taxon>
        <taxon>Tracheophyta</taxon>
        <taxon>Spermatophyta</taxon>
        <taxon>Magnoliopsida</taxon>
        <taxon>Liliopsida</taxon>
        <taxon>Poales</taxon>
        <taxon>Poaceae</taxon>
        <taxon>BOP clade</taxon>
        <taxon>Pooideae</taxon>
        <taxon>Triticodae</taxon>
        <taxon>Triticeae</taxon>
        <taxon>Hordeinae</taxon>
        <taxon>Hordeum</taxon>
    </lineage>
</organism>
<reference evidence="2" key="3">
    <citation type="submission" date="2022-01" db="UniProtKB">
        <authorList>
            <consortium name="EnsemblPlants"/>
        </authorList>
    </citation>
    <scope>IDENTIFICATION</scope>
    <source>
        <strain evidence="2">subsp. vulgare</strain>
    </source>
</reference>
<accession>A0A8I6XCY8</accession>
<dbReference type="InterPro" id="IPR053772">
    <property type="entry name" value="At1g61320/At1g61330-like"/>
</dbReference>
<dbReference type="PANTHER" id="PTHR34145">
    <property type="entry name" value="OS02G0105600 PROTEIN"/>
    <property type="match status" value="1"/>
</dbReference>
<reference evidence="3" key="1">
    <citation type="journal article" date="2012" name="Nature">
        <title>A physical, genetic and functional sequence assembly of the barley genome.</title>
        <authorList>
            <consortium name="The International Barley Genome Sequencing Consortium"/>
            <person name="Mayer K.F."/>
            <person name="Waugh R."/>
            <person name="Brown J.W."/>
            <person name="Schulman A."/>
            <person name="Langridge P."/>
            <person name="Platzer M."/>
            <person name="Fincher G.B."/>
            <person name="Muehlbauer G.J."/>
            <person name="Sato K."/>
            <person name="Close T.J."/>
            <person name="Wise R.P."/>
            <person name="Stein N."/>
        </authorList>
    </citation>
    <scope>NUCLEOTIDE SEQUENCE [LARGE SCALE GENOMIC DNA]</scope>
    <source>
        <strain evidence="3">cv. Morex</strain>
    </source>
</reference>
<dbReference type="Gramene" id="HORVU.MOREX.r3.3HG0251810.1">
    <property type="protein sequence ID" value="HORVU.MOREX.r3.3HG0251810.1"/>
    <property type="gene ID" value="HORVU.MOREX.r3.3HG0251810"/>
</dbReference>
<keyword evidence="3" id="KW-1185">Reference proteome</keyword>
<dbReference type="PANTHER" id="PTHR34145:SF57">
    <property type="entry name" value="F-BOX DOMAIN-CONTAINING PROTEIN"/>
    <property type="match status" value="1"/>
</dbReference>
<dbReference type="AlphaFoldDB" id="A0A8I6XCY8"/>
<dbReference type="InterPro" id="IPR036047">
    <property type="entry name" value="F-box-like_dom_sf"/>
</dbReference>
<name>A0A8I6XCY8_HORVV</name>
<dbReference type="InterPro" id="IPR001810">
    <property type="entry name" value="F-box_dom"/>
</dbReference>